<evidence type="ECO:0000313" key="3">
    <source>
        <dbReference type="Proteomes" id="UP000002729"/>
    </source>
</evidence>
<dbReference type="PANTHER" id="PTHR43662">
    <property type="match status" value="1"/>
</dbReference>
<dbReference type="InterPro" id="IPR029069">
    <property type="entry name" value="HotDog_dom_sf"/>
</dbReference>
<dbReference type="InterPro" id="IPR018535">
    <property type="entry name" value="DUF1996"/>
</dbReference>
<dbReference type="PANTHER" id="PTHR43662:SF3">
    <property type="entry name" value="DOMAIN PROTEIN, PUTATIVE (AFU_ORTHOLOGUE AFUA_6G11970)-RELATED"/>
    <property type="match status" value="1"/>
</dbReference>
<dbReference type="OrthoDB" id="74764at2759"/>
<reference evidence="2 3" key="1">
    <citation type="journal article" date="2011" name="Proc. Natl. Acad. Sci. U.S.A.">
        <title>Niche of harmful alga Aureococcus anophagefferens revealed through ecogenomics.</title>
        <authorList>
            <person name="Gobler C.J."/>
            <person name="Berry D.L."/>
            <person name="Dyhrman S.T."/>
            <person name="Wilhelm S.W."/>
            <person name="Salamov A."/>
            <person name="Lobanov A.V."/>
            <person name="Zhang Y."/>
            <person name="Collier J.L."/>
            <person name="Wurch L.L."/>
            <person name="Kustka A.B."/>
            <person name="Dill B.D."/>
            <person name="Shah M."/>
            <person name="VerBerkmoes N.C."/>
            <person name="Kuo A."/>
            <person name="Terry A."/>
            <person name="Pangilinan J."/>
            <person name="Lindquist E.A."/>
            <person name="Lucas S."/>
            <person name="Paulsen I.T."/>
            <person name="Hattenrath-Lehmann T.K."/>
            <person name="Talmage S.C."/>
            <person name="Walker E.A."/>
            <person name="Koch F."/>
            <person name="Burson A.M."/>
            <person name="Marcoval M.A."/>
            <person name="Tang Y.Z."/>
            <person name="Lecleir G.R."/>
            <person name="Coyne K.J."/>
            <person name="Berg G.M."/>
            <person name="Bertrand E.M."/>
            <person name="Saito M.A."/>
            <person name="Gladyshev V.N."/>
            <person name="Grigoriev I.V."/>
        </authorList>
    </citation>
    <scope>NUCLEOTIDE SEQUENCE [LARGE SCALE GENOMIC DNA]</scope>
    <source>
        <strain evidence="3">CCMP 1984</strain>
    </source>
</reference>
<dbReference type="InterPro" id="IPR006461">
    <property type="entry name" value="PLAC_motif_containing"/>
</dbReference>
<accession>F0Y6I5</accession>
<dbReference type="eggNOG" id="ENOG502RYCN">
    <property type="taxonomic scope" value="Eukaryota"/>
</dbReference>
<dbReference type="InParanoid" id="F0Y6I5"/>
<keyword evidence="3" id="KW-1185">Reference proteome</keyword>
<organism evidence="3">
    <name type="scientific">Aureococcus anophagefferens</name>
    <name type="common">Harmful bloom alga</name>
    <dbReference type="NCBI Taxonomy" id="44056"/>
    <lineage>
        <taxon>Eukaryota</taxon>
        <taxon>Sar</taxon>
        <taxon>Stramenopiles</taxon>
        <taxon>Ochrophyta</taxon>
        <taxon>Pelagophyceae</taxon>
        <taxon>Pelagomonadales</taxon>
        <taxon>Pelagomonadaceae</taxon>
        <taxon>Aureococcus</taxon>
    </lineage>
</organism>
<evidence type="ECO:0000259" key="1">
    <source>
        <dbReference type="Pfam" id="PF09362"/>
    </source>
</evidence>
<dbReference type="Proteomes" id="UP000002729">
    <property type="component" value="Unassembled WGS sequence"/>
</dbReference>
<dbReference type="GeneID" id="20224413"/>
<dbReference type="Pfam" id="PF09362">
    <property type="entry name" value="DUF1996"/>
    <property type="match status" value="1"/>
</dbReference>
<dbReference type="SUPFAM" id="SSF54637">
    <property type="entry name" value="Thioesterase/thiol ester dehydrase-isomerase"/>
    <property type="match status" value="2"/>
</dbReference>
<proteinExistence type="predicted"/>
<sequence length="993" mass="107692">MEEERVVVKAHDFDSWRAEKKEQRKKRVDPFSEDLFPTMESPKFQVVLHLQGDAFSWMPEVFATTLVQLLGAGAPDDVEILDIGSATFDVSTKLPRALALKITELDKEALLAFERRLSETYAAATAAGPAAAPSVPEAAGATSMKMDYLRLTNVRTDPITHPGGLSTHVHSFYGASEAAPSTTYKKLRKAAGNTANVEENKSLYWHPTIYRYDKRRGRFTVQNTSYFSTYYIWPTGETTAFPDGFKMIGGGAGTLADSRPEADCSNPGPCPDGDCERWNDFFPATTCGELEMSMLMPSCWDGANLDSADHRSHVAYPKRGEADGKCPKTHPVRLPQIAVFTRIAPYLGGVHLFSDGTGYFHADYFSGWKAKKLQKVLDRCENDFMFSASNGWCEDHVTFRDAPKDEEIEDDELREKLVPLQPPAFDATAISDEAVDDAWSWWKRFSPVLGGFMSAMDWSSATFGPHNRAKKSTKRASFAKRAKNASWTAMRKRRRTPSARVLTLSWPVTTAGSKATSGVSGASPGAAVPSAGHASTMRFISAFNRNYGSAIEAGGLGPSAQCCCAVQCCPCCVGAHNRSKLTEKYNIDEPMLKSVCAHCCCSCCALVQDMNLILVKENKTWGCPFVWDRENSFVTRVHGVAFATPHDAVHMRVPAVSVAPRLARVSRRSFGWRCDLRDAASDELLATTHGTFVHVDTETYARAVEMSDAMLAELRPLATGEDRADALEFPDGAWAPVDWTTVVRGSDADDFGHVNNAKWAYLAADALRAAGDRGPPASVDVAYLRPAVPGDALAATMAESDCGAARVALEASDASLCASPTAYAARDELCNAPTAPALGGADVVAYRSLTWSADDAAREPHVQGDAAFAAAHNGFTFWFASAANRDAFRADPAAYAPKLGGFCAFGLTGADPRNLHPQLAKLYTMPVDPDVWWLDGDALYTFRGPDAMRLFLAAADDNARTAEAHWAALAVGPRAACAGADLFNTQCFRGEAA</sequence>
<gene>
    <name evidence="2" type="ORF">AURANDRAFT_63613</name>
</gene>
<dbReference type="KEGG" id="aaf:AURANDRAFT_63613"/>
<evidence type="ECO:0000313" key="2">
    <source>
        <dbReference type="EMBL" id="EGB09171.1"/>
    </source>
</evidence>
<dbReference type="RefSeq" id="XP_009036282.1">
    <property type="nucleotide sequence ID" value="XM_009038034.1"/>
</dbReference>
<protein>
    <recommendedName>
        <fullName evidence="1">DUF1996 domain-containing protein</fullName>
    </recommendedName>
</protein>
<dbReference type="Pfam" id="PF04749">
    <property type="entry name" value="PLAC8"/>
    <property type="match status" value="1"/>
</dbReference>
<dbReference type="AlphaFoldDB" id="F0Y6I5"/>
<feature type="domain" description="DUF1996" evidence="1">
    <location>
        <begin position="157"/>
        <end position="368"/>
    </location>
</feature>
<dbReference type="EMBL" id="GL833126">
    <property type="protein sequence ID" value="EGB09171.1"/>
    <property type="molecule type" value="Genomic_DNA"/>
</dbReference>
<dbReference type="Gene3D" id="3.10.129.10">
    <property type="entry name" value="Hotdog Thioesterase"/>
    <property type="match status" value="1"/>
</dbReference>
<name>F0Y6I5_AURAN</name>